<feature type="compositionally biased region" description="Basic and acidic residues" evidence="11">
    <location>
        <begin position="712"/>
        <end position="731"/>
    </location>
</feature>
<comment type="similarity">
    <text evidence="2 10">Belongs to the glycosyltransferase 3 family.</text>
</comment>
<evidence type="ECO:0000256" key="2">
    <source>
        <dbReference type="ARBA" id="ARBA00010686"/>
    </source>
</evidence>
<comment type="pathway">
    <text evidence="1 10">Glycan biosynthesis; glycogen biosynthesis.</text>
</comment>
<evidence type="ECO:0000256" key="1">
    <source>
        <dbReference type="ARBA" id="ARBA00004964"/>
    </source>
</evidence>
<proteinExistence type="inferred from homology"/>
<feature type="compositionally biased region" description="Basic and acidic residues" evidence="11">
    <location>
        <begin position="738"/>
        <end position="749"/>
    </location>
</feature>
<dbReference type="GO" id="GO:0005978">
    <property type="term" value="P:glycogen biosynthetic process"/>
    <property type="evidence" value="ECO:0007669"/>
    <property type="project" value="UniProtKB-UniPathway"/>
</dbReference>
<dbReference type="GO" id="GO:0005737">
    <property type="term" value="C:cytoplasm"/>
    <property type="evidence" value="ECO:0007669"/>
    <property type="project" value="TreeGrafter"/>
</dbReference>
<dbReference type="FunCoup" id="E2BGV0">
    <property type="interactions" value="284"/>
</dbReference>
<dbReference type="InParanoid" id="E2BGV0"/>
<dbReference type="AlphaFoldDB" id="E2BGV0"/>
<dbReference type="CDD" id="cd03793">
    <property type="entry name" value="GT3_GSY2-like"/>
    <property type="match status" value="1"/>
</dbReference>
<dbReference type="EMBL" id="GL448228">
    <property type="protein sequence ID" value="EFN85082.1"/>
    <property type="molecule type" value="Genomic_DNA"/>
</dbReference>
<dbReference type="OrthoDB" id="6335297at2759"/>
<dbReference type="UniPathway" id="UPA00164"/>
<evidence type="ECO:0000256" key="3">
    <source>
        <dbReference type="ARBA" id="ARBA00012558"/>
    </source>
</evidence>
<evidence type="ECO:0000256" key="4">
    <source>
        <dbReference type="ARBA" id="ARBA00022553"/>
    </source>
</evidence>
<comment type="function">
    <text evidence="10">Transfers the glycosyl residue from UDP-Glc to the non-reducing end of alpha-1,4-glucan.</text>
</comment>
<accession>E2BGV0</accession>
<keyword evidence="7 10" id="KW-0320">Glycogen biosynthesis</keyword>
<gene>
    <name evidence="12" type="ORF">EAI_14877</name>
</gene>
<keyword evidence="4" id="KW-0597">Phosphoprotein</keyword>
<dbReference type="FunFam" id="3.40.50.2000:FF:000028">
    <property type="entry name" value="Glycogen [starch] synthase"/>
    <property type="match status" value="1"/>
</dbReference>
<dbReference type="Proteomes" id="UP000008237">
    <property type="component" value="Unassembled WGS sequence"/>
</dbReference>
<evidence type="ECO:0000256" key="10">
    <source>
        <dbReference type="RuleBase" id="RU363104"/>
    </source>
</evidence>
<dbReference type="OMA" id="NDEEECY"/>
<keyword evidence="13" id="KW-1185">Reference proteome</keyword>
<evidence type="ECO:0000256" key="7">
    <source>
        <dbReference type="ARBA" id="ARBA00023056"/>
    </source>
</evidence>
<evidence type="ECO:0000313" key="12">
    <source>
        <dbReference type="EMBL" id="EFN85082.1"/>
    </source>
</evidence>
<dbReference type="InterPro" id="IPR008631">
    <property type="entry name" value="Glycogen_synth"/>
</dbReference>
<dbReference type="STRING" id="610380.E2BGV0"/>
<dbReference type="GO" id="GO:0004373">
    <property type="term" value="F:alpha-1,4-glucan glucosyltransferase (UDP-glucose donor) activity"/>
    <property type="evidence" value="ECO:0007669"/>
    <property type="project" value="UniProtKB-EC"/>
</dbReference>
<keyword evidence="5 10" id="KW-0328">Glycosyltransferase</keyword>
<organism evidence="13">
    <name type="scientific">Harpegnathos saltator</name>
    <name type="common">Jerdon's jumping ant</name>
    <dbReference type="NCBI Taxonomy" id="610380"/>
    <lineage>
        <taxon>Eukaryota</taxon>
        <taxon>Metazoa</taxon>
        <taxon>Ecdysozoa</taxon>
        <taxon>Arthropoda</taxon>
        <taxon>Hexapoda</taxon>
        <taxon>Insecta</taxon>
        <taxon>Pterygota</taxon>
        <taxon>Neoptera</taxon>
        <taxon>Endopterygota</taxon>
        <taxon>Hymenoptera</taxon>
        <taxon>Apocrita</taxon>
        <taxon>Aculeata</taxon>
        <taxon>Formicoidea</taxon>
        <taxon>Formicidae</taxon>
        <taxon>Ponerinae</taxon>
        <taxon>Ponerini</taxon>
        <taxon>Harpegnathos</taxon>
    </lineage>
</organism>
<feature type="region of interest" description="Disordered" evidence="11">
    <location>
        <begin position="642"/>
        <end position="751"/>
    </location>
</feature>
<dbReference type="Pfam" id="PF05693">
    <property type="entry name" value="Glycogen_syn"/>
    <property type="match status" value="1"/>
</dbReference>
<reference evidence="12 13" key="1">
    <citation type="journal article" date="2010" name="Science">
        <title>Genomic comparison of the ants Camponotus floridanus and Harpegnathos saltator.</title>
        <authorList>
            <person name="Bonasio R."/>
            <person name="Zhang G."/>
            <person name="Ye C."/>
            <person name="Mutti N.S."/>
            <person name="Fang X."/>
            <person name="Qin N."/>
            <person name="Donahue G."/>
            <person name="Yang P."/>
            <person name="Li Q."/>
            <person name="Li C."/>
            <person name="Zhang P."/>
            <person name="Huang Z."/>
            <person name="Berger S.L."/>
            <person name="Reinberg D."/>
            <person name="Wang J."/>
            <person name="Liebig J."/>
        </authorList>
    </citation>
    <scope>NUCLEOTIDE SEQUENCE [LARGE SCALE GENOMIC DNA]</scope>
    <source>
        <strain evidence="12 13">R22 G/1</strain>
    </source>
</reference>
<evidence type="ECO:0000256" key="6">
    <source>
        <dbReference type="ARBA" id="ARBA00022679"/>
    </source>
</evidence>
<dbReference type="PANTHER" id="PTHR10176:SF3">
    <property type="entry name" value="GLYCOGEN [STARCH] SYNTHASE"/>
    <property type="match status" value="1"/>
</dbReference>
<dbReference type="EC" id="2.4.1.11" evidence="3 10"/>
<evidence type="ECO:0000256" key="8">
    <source>
        <dbReference type="ARBA" id="ARBA00047345"/>
    </source>
</evidence>
<keyword evidence="6 10" id="KW-0808">Transferase</keyword>
<evidence type="ECO:0000256" key="5">
    <source>
        <dbReference type="ARBA" id="ARBA00022676"/>
    </source>
</evidence>
<feature type="compositionally biased region" description="Acidic residues" evidence="11">
    <location>
        <begin position="672"/>
        <end position="682"/>
    </location>
</feature>
<dbReference type="FunFam" id="3.40.50.2000:FF:000014">
    <property type="entry name" value="Glycogen [starch] synthase"/>
    <property type="match status" value="1"/>
</dbReference>
<evidence type="ECO:0000256" key="11">
    <source>
        <dbReference type="SAM" id="MobiDB-lite"/>
    </source>
</evidence>
<evidence type="ECO:0000256" key="9">
    <source>
        <dbReference type="ARBA" id="ARBA00073454"/>
    </source>
</evidence>
<sequence length="1013" mass="115026">MSRERASRRFYRIDSTNDLFEFMDRGYTAQNENRWNFEVAWEAANKVGGIYTVIRSKAYVSTEEMGDQYCLIGPYKETSARTEVEESDFLPHNPLNQTVQKMRDQGYKVITGTWLVDGNPQIILFDIGSAAWKLDEYKQELWDTCHFGIPHLDIEANDAVIFGYLICQFIAEFRKAAEGYSSIAPRVVVHCHEWQAGVGLIALRTRHVDVATVFTTHATLLGRYLCAGKTDFYNNLDKFSVDEEAGKRQIYHRYCMERAATHLAHVFTTVSDITGFEAEHLLKRKPDIITPNGLNVKKFAALHEFQNLHAISKEKIHEFVRGHFYGHYDFDLDKTLYFFIAGRYEFGNKGADIFIEALARLNHYLKTSRPDLTVVAFLIFPARTNNFNVESLRGHAVTKSLRDTINDIQQKIGKRMYELCLSGRMPEAEDLLQKEDTIKIKRCLYALQRNGLPPITTHNVIDDYNDPVLNSIRRCNLFNTVHDRVKIVFHPEFLSSTNPLFGLDYEEFVRGCHLGVFPSYYEPWGYTPAECTVMGIPSITTNLSGFGCFMQEHIADPMSYGIYIVDRRFISLENSVQQLAQYMFDFARLSRRQRIIQRNRTERLSDLLDWRNLGIYYRQARIKALITVYPELQSEYAEGGVGRFTYPRPISEPPSPLSSRHTTPAASVHGSDDEDEVDDEKEPIERAGGSVAEAVHNLPKQVSASEATGSARSKDRADARASGEAQPRARLDPAASGDPRETPEEEARRRPGYIDIVYAGDRANGSVRRFGNFGVEPREDRRVYGIGDVMKDIRESARFIVHNFTEGEALMKRNDMAQAAGEAKGSRDSMRYAKGHQEQQGYFEEGMQLIYHYGGMRPVNDTGFNDTRRAKRAHSKEAEGDVMHVILRIRVPLLRVRSQYTLVGKVGKEVLRGNGLFAGNFTDLTSDFTLELKRVNGELMIVRAARARLSARDQKITLQGMDEEGPVRAALSHGLTAAEAVAAMLADDFATKGLSEKTADAVIYRMYQDLPVN</sequence>
<name>E2BGV0_HARSA</name>
<evidence type="ECO:0000313" key="13">
    <source>
        <dbReference type="Proteomes" id="UP000008237"/>
    </source>
</evidence>
<dbReference type="PANTHER" id="PTHR10176">
    <property type="entry name" value="GLYCOGEN SYNTHASE"/>
    <property type="match status" value="1"/>
</dbReference>
<dbReference type="SUPFAM" id="SSF53756">
    <property type="entry name" value="UDP-Glycosyltransferase/glycogen phosphorylase"/>
    <property type="match status" value="2"/>
</dbReference>
<comment type="catalytic activity">
    <reaction evidence="8">
        <text>[(1-&gt;4)-alpha-D-glucosyl](n) + UDP-alpha-D-glucose = [(1-&gt;4)-alpha-D-glucosyl](n+1) + UDP + H(+)</text>
        <dbReference type="Rhea" id="RHEA:18549"/>
        <dbReference type="Rhea" id="RHEA-COMP:9584"/>
        <dbReference type="Rhea" id="RHEA-COMP:9587"/>
        <dbReference type="ChEBI" id="CHEBI:15378"/>
        <dbReference type="ChEBI" id="CHEBI:15444"/>
        <dbReference type="ChEBI" id="CHEBI:58223"/>
        <dbReference type="ChEBI" id="CHEBI:58885"/>
        <dbReference type="EC" id="2.4.1.11"/>
    </reaction>
    <physiologicalReaction direction="left-to-right" evidence="8">
        <dbReference type="Rhea" id="RHEA:18550"/>
    </physiologicalReaction>
</comment>
<protein>
    <recommendedName>
        <fullName evidence="9 10">Glycogen [starch] synthase</fullName>
        <ecNumber evidence="3 10">2.4.1.11</ecNumber>
    </recommendedName>
</protein>
<dbReference type="Gene3D" id="3.40.50.2000">
    <property type="entry name" value="Glycogen Phosphorylase B"/>
    <property type="match status" value="2"/>
</dbReference>